<organism evidence="2 3">
    <name type="scientific">Fomitopsis schrenkii</name>
    <name type="common">Brown rot fungus</name>
    <dbReference type="NCBI Taxonomy" id="2126942"/>
    <lineage>
        <taxon>Eukaryota</taxon>
        <taxon>Fungi</taxon>
        <taxon>Dikarya</taxon>
        <taxon>Basidiomycota</taxon>
        <taxon>Agaricomycotina</taxon>
        <taxon>Agaricomycetes</taxon>
        <taxon>Polyporales</taxon>
        <taxon>Fomitopsis</taxon>
    </lineage>
</organism>
<dbReference type="HOGENOM" id="CLU_653895_0_0_1"/>
<evidence type="ECO:0000313" key="3">
    <source>
        <dbReference type="Proteomes" id="UP000015241"/>
    </source>
</evidence>
<dbReference type="STRING" id="743788.S8DUG8"/>
<dbReference type="InParanoid" id="S8DUG8"/>
<name>S8DUG8_FOMSC</name>
<dbReference type="EMBL" id="KE504220">
    <property type="protein sequence ID" value="EPS94878.1"/>
    <property type="molecule type" value="Genomic_DNA"/>
</dbReference>
<feature type="compositionally biased region" description="Basic and acidic residues" evidence="1">
    <location>
        <begin position="17"/>
        <end position="27"/>
    </location>
</feature>
<feature type="region of interest" description="Disordered" evidence="1">
    <location>
        <begin position="1"/>
        <end position="39"/>
    </location>
</feature>
<keyword evidence="3" id="KW-1185">Reference proteome</keyword>
<evidence type="ECO:0008006" key="4">
    <source>
        <dbReference type="Google" id="ProtNLM"/>
    </source>
</evidence>
<protein>
    <recommendedName>
        <fullName evidence="4">F-box domain-containing protein</fullName>
    </recommendedName>
</protein>
<dbReference type="AlphaFoldDB" id="S8DUG8"/>
<evidence type="ECO:0000313" key="2">
    <source>
        <dbReference type="EMBL" id="EPS94878.1"/>
    </source>
</evidence>
<gene>
    <name evidence="2" type="ORF">FOMPIDRAFT_1054642</name>
</gene>
<dbReference type="Proteomes" id="UP000015241">
    <property type="component" value="Unassembled WGS sequence"/>
</dbReference>
<proteinExistence type="predicted"/>
<evidence type="ECO:0000256" key="1">
    <source>
        <dbReference type="SAM" id="MobiDB-lite"/>
    </source>
</evidence>
<dbReference type="OrthoDB" id="2790890at2759"/>
<reference evidence="2 3" key="1">
    <citation type="journal article" date="2012" name="Science">
        <title>The Paleozoic origin of enzymatic lignin decomposition reconstructed from 31 fungal genomes.</title>
        <authorList>
            <person name="Floudas D."/>
            <person name="Binder M."/>
            <person name="Riley R."/>
            <person name="Barry K."/>
            <person name="Blanchette R.A."/>
            <person name="Henrissat B."/>
            <person name="Martinez A.T."/>
            <person name="Otillar R."/>
            <person name="Spatafora J.W."/>
            <person name="Yadav J.S."/>
            <person name="Aerts A."/>
            <person name="Benoit I."/>
            <person name="Boyd A."/>
            <person name="Carlson A."/>
            <person name="Copeland A."/>
            <person name="Coutinho P.M."/>
            <person name="de Vries R.P."/>
            <person name="Ferreira P."/>
            <person name="Findley K."/>
            <person name="Foster B."/>
            <person name="Gaskell J."/>
            <person name="Glotzer D."/>
            <person name="Gorecki P."/>
            <person name="Heitman J."/>
            <person name="Hesse C."/>
            <person name="Hori C."/>
            <person name="Igarashi K."/>
            <person name="Jurgens J.A."/>
            <person name="Kallen N."/>
            <person name="Kersten P."/>
            <person name="Kohler A."/>
            <person name="Kuees U."/>
            <person name="Kumar T.K.A."/>
            <person name="Kuo A."/>
            <person name="LaButti K."/>
            <person name="Larrondo L.F."/>
            <person name="Lindquist E."/>
            <person name="Ling A."/>
            <person name="Lombard V."/>
            <person name="Lucas S."/>
            <person name="Lundell T."/>
            <person name="Martin R."/>
            <person name="McLaughlin D.J."/>
            <person name="Morgenstern I."/>
            <person name="Morin E."/>
            <person name="Murat C."/>
            <person name="Nagy L.G."/>
            <person name="Nolan M."/>
            <person name="Ohm R.A."/>
            <person name="Patyshakuliyeva A."/>
            <person name="Rokas A."/>
            <person name="Ruiz-Duenas F.J."/>
            <person name="Sabat G."/>
            <person name="Salamov A."/>
            <person name="Samejima M."/>
            <person name="Schmutz J."/>
            <person name="Slot J.C."/>
            <person name="St John F."/>
            <person name="Stenlid J."/>
            <person name="Sun H."/>
            <person name="Sun S."/>
            <person name="Syed K."/>
            <person name="Tsang A."/>
            <person name="Wiebenga A."/>
            <person name="Young D."/>
            <person name="Pisabarro A."/>
            <person name="Eastwood D.C."/>
            <person name="Martin F."/>
            <person name="Cullen D."/>
            <person name="Grigoriev I.V."/>
            <person name="Hibbett D.S."/>
        </authorList>
    </citation>
    <scope>NUCLEOTIDE SEQUENCE</scope>
    <source>
        <strain evidence="3">FP-58527</strain>
    </source>
</reference>
<sequence>MSRPSLRTKLETQSGGDMRDPDAESHTPHGPQRSQERELPVEVWERIIDILAAENKREDNYHWTAHPGWATLVACTLVCKAWYHRSWYHLHWQISLRKREQIVALARLLRAEPKLRAGVERITIAGGLNRDQHRLPIPHLATFAAMLACKLPGVRELLIRHAEWGITDTRHQTVSNLYTFRSVQVLKLINVTFASPMLFGRLLAALPSLTWVHCSVVRCLKDEPQFLPPLPRTTRELAAVTLCEPIDPAILALLVRYAEEDACVLQFLCLEMDVPSQFTLASKKGQQLLDSSRAHLRFFVLKMYMDDISPDVQKAALEPHIDLARALKMERLTIYCSCVHNPDFSWLSKIISTIESDAMHEVDIVLTFHKKDHDIHRLEALLERFEQHGDLTAVDEVLARPRFMHIKQRGVGLFIDLASGLELRSLGRDAVERVEQRWQEIVMRKMTQLLERGMLRCVPQI</sequence>
<accession>S8DUG8</accession>